<dbReference type="Pfam" id="PF02492">
    <property type="entry name" value="cobW"/>
    <property type="match status" value="1"/>
</dbReference>
<dbReference type="Gene3D" id="3.40.50.300">
    <property type="entry name" value="P-loop containing nucleotide triphosphate hydrolases"/>
    <property type="match status" value="1"/>
</dbReference>
<evidence type="ECO:0000313" key="7">
    <source>
        <dbReference type="EMBL" id="MDQ0480801.1"/>
    </source>
</evidence>
<name>A0ABU0JUL3_HATLI</name>
<keyword evidence="8" id="KW-1185">Reference proteome</keyword>
<keyword evidence="2" id="KW-0378">Hydrolase</keyword>
<dbReference type="InterPro" id="IPR003495">
    <property type="entry name" value="CobW/HypB/UreG_nucleotide-bd"/>
</dbReference>
<evidence type="ECO:0000256" key="5">
    <source>
        <dbReference type="ARBA" id="ARBA00049117"/>
    </source>
</evidence>
<reference evidence="7 8" key="1">
    <citation type="submission" date="2023-07" db="EMBL/GenBank/DDBJ databases">
        <title>Genomic Encyclopedia of Type Strains, Phase IV (KMG-IV): sequencing the most valuable type-strain genomes for metagenomic binning, comparative biology and taxonomic classification.</title>
        <authorList>
            <person name="Goeker M."/>
        </authorList>
    </citation>
    <scope>NUCLEOTIDE SEQUENCE [LARGE SCALE GENOMIC DNA]</scope>
    <source>
        <strain evidence="7 8">DSM 1400</strain>
    </source>
</reference>
<dbReference type="InterPro" id="IPR011629">
    <property type="entry name" value="CobW-like_C"/>
</dbReference>
<dbReference type="SUPFAM" id="SSF90002">
    <property type="entry name" value="Hypothetical protein YjiA, C-terminal domain"/>
    <property type="match status" value="1"/>
</dbReference>
<evidence type="ECO:0000256" key="2">
    <source>
        <dbReference type="ARBA" id="ARBA00022801"/>
    </source>
</evidence>
<sequence length="321" mass="36821">MIKVHVVSGFLGAGKTTFIIKFLELLKNQNNVILENEFGEASIDGDIVKKEGYEVMELPSGCICCSLKINFYDALEKIIGEIKPDNIIIEPTGLGQLSEILKILNEEKFRKNCKVESVITIVDGENYLEQNEVFGEFFKDQIINANNLFISKTNKIEQDQLDRIVISLREINKKSYITHKNFIDLSLEELDRSLKSKRIENTDILNKNSLNDFLSEKEMKELKEFTSISFHIDNIFSKEKLLKKLKSLKNIEFGEVYRAKGILQGNNNTLEFNYVGGKFTVMESDLKSSNKICVIGKKLNTNKIKLLFKGMKRGKKIERKN</sequence>
<comment type="caution">
    <text evidence="7">The sequence shown here is derived from an EMBL/GenBank/DDBJ whole genome shotgun (WGS) entry which is preliminary data.</text>
</comment>
<dbReference type="InterPro" id="IPR036627">
    <property type="entry name" value="CobW-likC_sf"/>
</dbReference>
<gene>
    <name evidence="7" type="ORF">QOZ93_002551</name>
</gene>
<dbReference type="Proteomes" id="UP001224418">
    <property type="component" value="Unassembled WGS sequence"/>
</dbReference>
<dbReference type="Gene3D" id="3.30.1220.10">
    <property type="entry name" value="CobW-like, C-terminal domain"/>
    <property type="match status" value="1"/>
</dbReference>
<dbReference type="EMBL" id="JAUSWN010000029">
    <property type="protein sequence ID" value="MDQ0480801.1"/>
    <property type="molecule type" value="Genomic_DNA"/>
</dbReference>
<protein>
    <submittedName>
        <fullName evidence="7">G3E family GTPase</fullName>
    </submittedName>
</protein>
<feature type="domain" description="CobW C-terminal" evidence="6">
    <location>
        <begin position="225"/>
        <end position="312"/>
    </location>
</feature>
<proteinExistence type="inferred from homology"/>
<dbReference type="PANTHER" id="PTHR13748">
    <property type="entry name" value="COBW-RELATED"/>
    <property type="match status" value="1"/>
</dbReference>
<evidence type="ECO:0000256" key="4">
    <source>
        <dbReference type="ARBA" id="ARBA00034320"/>
    </source>
</evidence>
<keyword evidence="1" id="KW-0547">Nucleotide-binding</keyword>
<organism evidence="7 8">
    <name type="scientific">Hathewaya limosa</name>
    <name type="common">Clostridium limosum</name>
    <dbReference type="NCBI Taxonomy" id="1536"/>
    <lineage>
        <taxon>Bacteria</taxon>
        <taxon>Bacillati</taxon>
        <taxon>Bacillota</taxon>
        <taxon>Clostridia</taxon>
        <taxon>Eubacteriales</taxon>
        <taxon>Clostridiaceae</taxon>
        <taxon>Hathewaya</taxon>
    </lineage>
</organism>
<dbReference type="SMART" id="SM00833">
    <property type="entry name" value="CobW_C"/>
    <property type="match status" value="1"/>
</dbReference>
<dbReference type="RefSeq" id="WP_307356968.1">
    <property type="nucleotide sequence ID" value="NZ_BAAACJ010000051.1"/>
</dbReference>
<dbReference type="SUPFAM" id="SSF52540">
    <property type="entry name" value="P-loop containing nucleoside triphosphate hydrolases"/>
    <property type="match status" value="1"/>
</dbReference>
<evidence type="ECO:0000256" key="3">
    <source>
        <dbReference type="ARBA" id="ARBA00023186"/>
    </source>
</evidence>
<keyword evidence="3" id="KW-0143">Chaperone</keyword>
<accession>A0ABU0JUL3</accession>
<comment type="similarity">
    <text evidence="4">Belongs to the SIMIBI class G3E GTPase family. ZNG1 subfamily.</text>
</comment>
<evidence type="ECO:0000259" key="6">
    <source>
        <dbReference type="SMART" id="SM00833"/>
    </source>
</evidence>
<evidence type="ECO:0000256" key="1">
    <source>
        <dbReference type="ARBA" id="ARBA00022741"/>
    </source>
</evidence>
<dbReference type="CDD" id="cd03112">
    <property type="entry name" value="CobW-like"/>
    <property type="match status" value="1"/>
</dbReference>
<dbReference type="PANTHER" id="PTHR13748:SF62">
    <property type="entry name" value="COBW DOMAIN-CONTAINING PROTEIN"/>
    <property type="match status" value="1"/>
</dbReference>
<evidence type="ECO:0000313" key="8">
    <source>
        <dbReference type="Proteomes" id="UP001224418"/>
    </source>
</evidence>
<dbReference type="InterPro" id="IPR027417">
    <property type="entry name" value="P-loop_NTPase"/>
</dbReference>
<dbReference type="InterPro" id="IPR051316">
    <property type="entry name" value="Zinc-reg_GTPase_activator"/>
</dbReference>
<dbReference type="Pfam" id="PF07683">
    <property type="entry name" value="CobW_C"/>
    <property type="match status" value="1"/>
</dbReference>
<comment type="catalytic activity">
    <reaction evidence="5">
        <text>GTP + H2O = GDP + phosphate + H(+)</text>
        <dbReference type="Rhea" id="RHEA:19669"/>
        <dbReference type="ChEBI" id="CHEBI:15377"/>
        <dbReference type="ChEBI" id="CHEBI:15378"/>
        <dbReference type="ChEBI" id="CHEBI:37565"/>
        <dbReference type="ChEBI" id="CHEBI:43474"/>
        <dbReference type="ChEBI" id="CHEBI:58189"/>
    </reaction>
    <physiologicalReaction direction="left-to-right" evidence="5">
        <dbReference type="Rhea" id="RHEA:19670"/>
    </physiologicalReaction>
</comment>